<dbReference type="Gene3D" id="1.20.1250.20">
    <property type="entry name" value="MFS general substrate transporter like domains"/>
    <property type="match status" value="1"/>
</dbReference>
<evidence type="ECO:0000313" key="2">
    <source>
        <dbReference type="EMBL" id="GMK56140.1"/>
    </source>
</evidence>
<feature type="chain" id="PRO_5042018010" description="Secreted protein" evidence="1">
    <location>
        <begin position="17"/>
        <end position="132"/>
    </location>
</feature>
<evidence type="ECO:0000313" key="3">
    <source>
        <dbReference type="Proteomes" id="UP001222932"/>
    </source>
</evidence>
<comment type="caution">
    <text evidence="2">The sequence shown here is derived from an EMBL/GenBank/DDBJ whole genome shotgun (WGS) entry which is preliminary data.</text>
</comment>
<feature type="signal peptide" evidence="1">
    <location>
        <begin position="1"/>
        <end position="16"/>
    </location>
</feature>
<evidence type="ECO:0008006" key="4">
    <source>
        <dbReference type="Google" id="ProtNLM"/>
    </source>
</evidence>
<proteinExistence type="predicted"/>
<sequence>MGWQLWMCFGISLGLAANCVIKDAPRIAWWLQLTSCFIPALPRTITPRRSARSAACVSTHSSLRDLYYSHVLYEIEKKQGGGKGYFSRLADIFRVPRIRRSMLVASTVMIAQQMCGIKLKTWLSWFLRRYIA</sequence>
<organism evidence="2 3">
    <name type="scientific">Cutaneotrichosporon spelunceum</name>
    <dbReference type="NCBI Taxonomy" id="1672016"/>
    <lineage>
        <taxon>Eukaryota</taxon>
        <taxon>Fungi</taxon>
        <taxon>Dikarya</taxon>
        <taxon>Basidiomycota</taxon>
        <taxon>Agaricomycotina</taxon>
        <taxon>Tremellomycetes</taxon>
        <taxon>Trichosporonales</taxon>
        <taxon>Trichosporonaceae</taxon>
        <taxon>Cutaneotrichosporon</taxon>
    </lineage>
</organism>
<name>A0AAD3TTG1_9TREE</name>
<keyword evidence="1" id="KW-0732">Signal</keyword>
<dbReference type="Proteomes" id="UP001222932">
    <property type="component" value="Unassembled WGS sequence"/>
</dbReference>
<protein>
    <recommendedName>
        <fullName evidence="4">Secreted protein</fullName>
    </recommendedName>
</protein>
<dbReference type="AlphaFoldDB" id="A0AAD3TTG1"/>
<gene>
    <name evidence="2" type="ORF">CspeluHIS016_0211960</name>
</gene>
<accession>A0AAD3TTG1</accession>
<dbReference type="InterPro" id="IPR036259">
    <property type="entry name" value="MFS_trans_sf"/>
</dbReference>
<reference evidence="2" key="1">
    <citation type="journal article" date="2023" name="BMC Genomics">
        <title>Chromosome-level genome assemblies of Cutaneotrichosporon spp. (Trichosporonales, Basidiomycota) reveal imbalanced evolution between nucleotide sequences and chromosome synteny.</title>
        <authorList>
            <person name="Kobayashi Y."/>
            <person name="Kayamori A."/>
            <person name="Aoki K."/>
            <person name="Shiwa Y."/>
            <person name="Matsutani M."/>
            <person name="Fujita N."/>
            <person name="Sugita T."/>
            <person name="Iwasaki W."/>
            <person name="Tanaka N."/>
            <person name="Takashima M."/>
        </authorList>
    </citation>
    <scope>NUCLEOTIDE SEQUENCE</scope>
    <source>
        <strain evidence="2">HIS016</strain>
    </source>
</reference>
<dbReference type="EMBL" id="BTCM01000002">
    <property type="protein sequence ID" value="GMK56140.1"/>
    <property type="molecule type" value="Genomic_DNA"/>
</dbReference>
<keyword evidence="3" id="KW-1185">Reference proteome</keyword>
<reference evidence="2" key="2">
    <citation type="submission" date="2023-06" db="EMBL/GenBank/DDBJ databases">
        <authorList>
            <person name="Kobayashi Y."/>
            <person name="Kayamori A."/>
            <person name="Aoki K."/>
            <person name="Shiwa Y."/>
            <person name="Fujita N."/>
            <person name="Sugita T."/>
            <person name="Iwasaki W."/>
            <person name="Tanaka N."/>
            <person name="Takashima M."/>
        </authorList>
    </citation>
    <scope>NUCLEOTIDE SEQUENCE</scope>
    <source>
        <strain evidence="2">HIS016</strain>
    </source>
</reference>
<evidence type="ECO:0000256" key="1">
    <source>
        <dbReference type="SAM" id="SignalP"/>
    </source>
</evidence>